<feature type="domain" description="Amine oxidase" evidence="5">
    <location>
        <begin position="42"/>
        <end position="331"/>
    </location>
</feature>
<dbReference type="EMBL" id="JAGSXH010000009">
    <property type="protein sequence ID" value="MBS2962327.1"/>
    <property type="molecule type" value="Genomic_DNA"/>
</dbReference>
<dbReference type="PRINTS" id="PR00419">
    <property type="entry name" value="ADXRDTASE"/>
</dbReference>
<dbReference type="PANTHER" id="PTHR10668:SF103">
    <property type="entry name" value="PYRIDINE NUCLEOTIDE-DISULFIDE OXIDOREDUCTASE DOMAIN-CONTAINING PROTEIN 2"/>
    <property type="match status" value="1"/>
</dbReference>
<dbReference type="SUPFAM" id="SSF51905">
    <property type="entry name" value="FAD/NAD(P)-binding domain"/>
    <property type="match status" value="1"/>
</dbReference>
<comment type="subunit">
    <text evidence="2">Interacts with COX5B; this interaction may contribute to localize PYROXD2 to the inner face of the inner mitochondrial membrane.</text>
</comment>
<dbReference type="Pfam" id="PF01593">
    <property type="entry name" value="Amino_oxidase"/>
    <property type="match status" value="1"/>
</dbReference>
<dbReference type="RefSeq" id="WP_211464860.1">
    <property type="nucleotide sequence ID" value="NZ_JAGSXH010000009.1"/>
</dbReference>
<protein>
    <recommendedName>
        <fullName evidence="3">Pyridine nucleotide-disulfide oxidoreductase domain-containing protein 2</fullName>
    </recommendedName>
</protein>
<feature type="compositionally biased region" description="Low complexity" evidence="4">
    <location>
        <begin position="12"/>
        <end position="23"/>
    </location>
</feature>
<sequence length="552" mass="59502">MTASEDDRPRAAPKNTAPHAAAAKGAPAAATDVVIVGSGHNGLVAAAYLARYGTRVTVLERLDRIGGAAVSERPFPGIDASLSRYSYLVSLLPYAIVRDLELDVELRSRPVASYTPVLREGKPDGLLVERRPGPRTAQSFHRLTGSDREWRAWQEFYGRIERAARVLAPSLLEPLVPKGEMMKAVREAVGGAFWDRFMEQPLGEVVEQTFADDDVRGVVLTDALIGTQSHAHDPSLAQNRCFLYHVIGNGTGEWRVPIGGMGAVAQSLARAADKAGAHFVTGATVTRIEADGRRASVRYTTADGEKRIDARYVLVNAAPAILDELLGRPGGRRPEGNQLKINMVLSRLPALRSGMDPTLAFAGTLHVDESYSGLLGAYTQAEAGVLPDPLPAEVYCHTLTDRTILGPESMKRGLQTLTLFGLHTPARLYEAPGARDEAVRLALAGLNRHLAEPIEDCLALDAEGRPCLEARSPLDIERELAMPGGHIFHGDLDWPWAAHDREVGTWGVETDIPNVLICGSGARRGGAISGVPGRAAALALLLSRSRRRRERG</sequence>
<gene>
    <name evidence="6" type="ORF">KGA66_04665</name>
</gene>
<feature type="region of interest" description="Disordered" evidence="4">
    <location>
        <begin position="1"/>
        <end position="23"/>
    </location>
</feature>
<evidence type="ECO:0000256" key="2">
    <source>
        <dbReference type="ARBA" id="ARBA00038825"/>
    </source>
</evidence>
<proteinExistence type="predicted"/>
<evidence type="ECO:0000256" key="1">
    <source>
        <dbReference type="ARBA" id="ARBA00037217"/>
    </source>
</evidence>
<dbReference type="Proteomes" id="UP000677913">
    <property type="component" value="Unassembled WGS sequence"/>
</dbReference>
<evidence type="ECO:0000259" key="5">
    <source>
        <dbReference type="Pfam" id="PF01593"/>
    </source>
</evidence>
<dbReference type="GO" id="GO:0005829">
    <property type="term" value="C:cytosol"/>
    <property type="evidence" value="ECO:0007669"/>
    <property type="project" value="TreeGrafter"/>
</dbReference>
<dbReference type="InterPro" id="IPR036188">
    <property type="entry name" value="FAD/NAD-bd_sf"/>
</dbReference>
<dbReference type="Gene3D" id="3.50.50.60">
    <property type="entry name" value="FAD/NAD(P)-binding domain"/>
    <property type="match status" value="2"/>
</dbReference>
<evidence type="ECO:0000313" key="6">
    <source>
        <dbReference type="EMBL" id="MBS2962327.1"/>
    </source>
</evidence>
<reference evidence="6" key="1">
    <citation type="submission" date="2021-04" db="EMBL/GenBank/DDBJ databases">
        <title>Genome based classification of Actinospica acidithermotolerans sp. nov., an actinobacterium isolated from an Indonesian hot spring.</title>
        <authorList>
            <person name="Kusuma A.B."/>
            <person name="Putra K.E."/>
            <person name="Nafisah S."/>
            <person name="Loh J."/>
            <person name="Nouioui I."/>
            <person name="Goodfellow M."/>
        </authorList>
    </citation>
    <scope>NUCLEOTIDE SEQUENCE</scope>
    <source>
        <strain evidence="6">DSM 45618</strain>
    </source>
</reference>
<evidence type="ECO:0000256" key="3">
    <source>
        <dbReference type="ARBA" id="ARBA00040298"/>
    </source>
</evidence>
<feature type="compositionally biased region" description="Basic and acidic residues" evidence="4">
    <location>
        <begin position="1"/>
        <end position="10"/>
    </location>
</feature>
<keyword evidence="7" id="KW-1185">Reference proteome</keyword>
<dbReference type="AlphaFoldDB" id="A0A8J7WMC9"/>
<comment type="caution">
    <text evidence="6">The sequence shown here is derived from an EMBL/GenBank/DDBJ whole genome shotgun (WGS) entry which is preliminary data.</text>
</comment>
<evidence type="ECO:0000313" key="7">
    <source>
        <dbReference type="Proteomes" id="UP000677913"/>
    </source>
</evidence>
<dbReference type="PANTHER" id="PTHR10668">
    <property type="entry name" value="PHYTOENE DEHYDROGENASE"/>
    <property type="match status" value="1"/>
</dbReference>
<name>A0A8J7WMC9_9ACTN</name>
<accession>A0A8J7WMC9</accession>
<evidence type="ECO:0000256" key="4">
    <source>
        <dbReference type="SAM" id="MobiDB-lite"/>
    </source>
</evidence>
<dbReference type="GO" id="GO:0016491">
    <property type="term" value="F:oxidoreductase activity"/>
    <property type="evidence" value="ECO:0007669"/>
    <property type="project" value="InterPro"/>
</dbReference>
<comment type="function">
    <text evidence="1">Probable oxidoreductase that may play a role as regulator of mitochondrial function.</text>
</comment>
<organism evidence="6 7">
    <name type="scientific">Actinocrinis puniceicyclus</name>
    <dbReference type="NCBI Taxonomy" id="977794"/>
    <lineage>
        <taxon>Bacteria</taxon>
        <taxon>Bacillati</taxon>
        <taxon>Actinomycetota</taxon>
        <taxon>Actinomycetes</taxon>
        <taxon>Catenulisporales</taxon>
        <taxon>Actinospicaceae</taxon>
        <taxon>Actinocrinis</taxon>
    </lineage>
</organism>
<dbReference type="InterPro" id="IPR002937">
    <property type="entry name" value="Amino_oxidase"/>
</dbReference>